<dbReference type="InterPro" id="IPR002110">
    <property type="entry name" value="Ankyrin_rpt"/>
</dbReference>
<dbReference type="EMBL" id="JABCRI010000001">
    <property type="protein sequence ID" value="KAF8412869.1"/>
    <property type="molecule type" value="Genomic_DNA"/>
</dbReference>
<organism evidence="1 2">
    <name type="scientific">Tetracentron sinense</name>
    <name type="common">Spur-leaf</name>
    <dbReference type="NCBI Taxonomy" id="13715"/>
    <lineage>
        <taxon>Eukaryota</taxon>
        <taxon>Viridiplantae</taxon>
        <taxon>Streptophyta</taxon>
        <taxon>Embryophyta</taxon>
        <taxon>Tracheophyta</taxon>
        <taxon>Spermatophyta</taxon>
        <taxon>Magnoliopsida</taxon>
        <taxon>Trochodendrales</taxon>
        <taxon>Trochodendraceae</taxon>
        <taxon>Tetracentron</taxon>
    </lineage>
</organism>
<dbReference type="InterPro" id="IPR036770">
    <property type="entry name" value="Ankyrin_rpt-contain_sf"/>
</dbReference>
<dbReference type="Pfam" id="PF13606">
    <property type="entry name" value="Ank_3"/>
    <property type="match status" value="1"/>
</dbReference>
<dbReference type="PANTHER" id="PTHR24128:SF61">
    <property type="entry name" value="ANKYRIN REPEAT-CONTAINING PROTEIN BDA1-LIKE"/>
    <property type="match status" value="1"/>
</dbReference>
<accession>A0A834ZS92</accession>
<reference evidence="1 2" key="1">
    <citation type="submission" date="2020-04" db="EMBL/GenBank/DDBJ databases">
        <title>Plant Genome Project.</title>
        <authorList>
            <person name="Zhang R.-G."/>
        </authorList>
    </citation>
    <scope>NUCLEOTIDE SEQUENCE [LARGE SCALE GENOMIC DNA]</scope>
    <source>
        <strain evidence="1">YNK0</strain>
        <tissue evidence="1">Leaf</tissue>
    </source>
</reference>
<name>A0A834ZS92_TETSI</name>
<evidence type="ECO:0000313" key="1">
    <source>
        <dbReference type="EMBL" id="KAF8412869.1"/>
    </source>
</evidence>
<protein>
    <submittedName>
        <fullName evidence="1">Uncharacterized protein</fullName>
    </submittedName>
</protein>
<dbReference type="AlphaFoldDB" id="A0A834ZS92"/>
<dbReference type="OrthoDB" id="674805at2759"/>
<keyword evidence="2" id="KW-1185">Reference proteome</keyword>
<evidence type="ECO:0000313" key="2">
    <source>
        <dbReference type="Proteomes" id="UP000655225"/>
    </source>
</evidence>
<dbReference type="Proteomes" id="UP000655225">
    <property type="component" value="Unassembled WGS sequence"/>
</dbReference>
<sequence length="222" mass="24924">MGTRLLWCKDGGLLCCKDDWPSLEKKMGHLGCYGRFRDGDRAINGCWSVGDGGWGVVDLMSAHAMVTVVASAKVEGKVARNRVMDQWLIDVAREGKIDALYVLLHEDLFILEKVDQVPFIDTPLHIAVLAGKNIFAMEIANLKLSFAKKLNQDRLSPIHLASTMVDTRMVKELFTIGRELCLLKGREKRTPLHVAIIFGRIDVINELINEFPKSLEELTVHK</sequence>
<proteinExistence type="predicted"/>
<gene>
    <name evidence="1" type="ORF">HHK36_000841</name>
</gene>
<dbReference type="Gene3D" id="1.25.40.20">
    <property type="entry name" value="Ankyrin repeat-containing domain"/>
    <property type="match status" value="1"/>
</dbReference>
<dbReference type="PANTHER" id="PTHR24128">
    <property type="entry name" value="HOMEOBOX PROTEIN WARIAI"/>
    <property type="match status" value="1"/>
</dbReference>
<dbReference type="SMART" id="SM00248">
    <property type="entry name" value="ANK"/>
    <property type="match status" value="3"/>
</dbReference>
<comment type="caution">
    <text evidence="1">The sequence shown here is derived from an EMBL/GenBank/DDBJ whole genome shotgun (WGS) entry which is preliminary data.</text>
</comment>
<dbReference type="SUPFAM" id="SSF48403">
    <property type="entry name" value="Ankyrin repeat"/>
    <property type="match status" value="1"/>
</dbReference>